<dbReference type="NCBIfam" id="TIGR03109">
    <property type="entry name" value="exosort_XrtA"/>
    <property type="match status" value="1"/>
</dbReference>
<organism evidence="10 11">
    <name type="scientific">Rubrivivax albus</name>
    <dbReference type="NCBI Taxonomy" id="2499835"/>
    <lineage>
        <taxon>Bacteria</taxon>
        <taxon>Pseudomonadati</taxon>
        <taxon>Pseudomonadota</taxon>
        <taxon>Betaproteobacteria</taxon>
        <taxon>Burkholderiales</taxon>
        <taxon>Sphaerotilaceae</taxon>
        <taxon>Rubrivivax</taxon>
    </lineage>
</organism>
<dbReference type="InterPro" id="IPR013426">
    <property type="entry name" value="EpsH-like"/>
</dbReference>
<evidence type="ECO:0000259" key="9">
    <source>
        <dbReference type="Pfam" id="PF11984"/>
    </source>
</evidence>
<proteinExistence type="predicted"/>
<keyword evidence="2" id="KW-1003">Cell membrane</keyword>
<dbReference type="EMBL" id="SACT01000001">
    <property type="protein sequence ID" value="RVT53446.1"/>
    <property type="molecule type" value="Genomic_DNA"/>
</dbReference>
<evidence type="ECO:0000256" key="8">
    <source>
        <dbReference type="SAM" id="Phobius"/>
    </source>
</evidence>
<keyword evidence="5 10" id="KW-0378">Hydrolase</keyword>
<evidence type="ECO:0000313" key="10">
    <source>
        <dbReference type="EMBL" id="RVT53446.1"/>
    </source>
</evidence>
<dbReference type="GO" id="GO:0005886">
    <property type="term" value="C:plasma membrane"/>
    <property type="evidence" value="ECO:0007669"/>
    <property type="project" value="UniProtKB-SubCell"/>
</dbReference>
<dbReference type="Proteomes" id="UP000288178">
    <property type="component" value="Unassembled WGS sequence"/>
</dbReference>
<feature type="transmembrane region" description="Helical" evidence="8">
    <location>
        <begin position="113"/>
        <end position="131"/>
    </location>
</feature>
<comment type="subcellular location">
    <subcellularLocation>
        <location evidence="1">Cell membrane</location>
        <topology evidence="1">Multi-pass membrane protein</topology>
    </subcellularLocation>
</comment>
<keyword evidence="11" id="KW-1185">Reference proteome</keyword>
<feature type="transmembrane region" description="Helical" evidence="8">
    <location>
        <begin position="202"/>
        <end position="222"/>
    </location>
</feature>
<dbReference type="GO" id="GO:0008233">
    <property type="term" value="F:peptidase activity"/>
    <property type="evidence" value="ECO:0007669"/>
    <property type="project" value="UniProtKB-KW"/>
</dbReference>
<dbReference type="InterPro" id="IPR017540">
    <property type="entry name" value="Exosortase-1"/>
</dbReference>
<feature type="domain" description="Methanolan biosynthesis EpsI" evidence="9">
    <location>
        <begin position="289"/>
        <end position="487"/>
    </location>
</feature>
<evidence type="ECO:0000256" key="4">
    <source>
        <dbReference type="ARBA" id="ARBA00022692"/>
    </source>
</evidence>
<reference evidence="10 11" key="1">
    <citation type="submission" date="2019-01" db="EMBL/GenBank/DDBJ databases">
        <authorList>
            <person name="Chen W.-M."/>
        </authorList>
    </citation>
    <scope>NUCLEOTIDE SEQUENCE [LARGE SCALE GENOMIC DNA]</scope>
    <source>
        <strain evidence="10 11">ICH-3</strain>
    </source>
</reference>
<evidence type="ECO:0000313" key="11">
    <source>
        <dbReference type="Proteomes" id="UP000288178"/>
    </source>
</evidence>
<sequence>MPPWLPGLLLLAAMLWLMRDTALAMVSIWSRSETFTHAFLVPPISLWLAWRQRNLLAVTPSAPVPWMLVPLLLACFAWLLGDLAAVGVVSQFALVGLIVLSVPALFGWAVARVLAFPLAFLFFAVPFGEFTQPVLMDWTADFTVAALRATGVPVYREGLNFVIPSGNWSVVEACSGVRYLIASFMVGTLFAYLNYRSMRRRLIFMGVAILLPIVANWLRAYMIVMIGHLSGNQLAVGVDHLIYGWVFFGVVIGLMFFIGARWSEPEVEPVDAAARPEPARKAAWPVAMVILVVVAATQAWAWRLTHGEPAAMPLVALPAPASPWQAGDTPMPWRPGYVNPSVMAETHYTGPTAPVWLWVAYFRDQSDERKLVTSVHSLAGDRKDGWQVLRQRGMGAAGPLPAVLAHDLQERVPLGASAGRELRVWRLYWTGSDWTASDVRAKVHQALGRLAGQPDDGAVVLMATPGGADADATLAEFARLHLPALDTALQQTRDTR</sequence>
<dbReference type="OrthoDB" id="9797363at2"/>
<keyword evidence="6 8" id="KW-1133">Transmembrane helix</keyword>
<feature type="transmembrane region" description="Helical" evidence="8">
    <location>
        <begin position="242"/>
        <end position="262"/>
    </location>
</feature>
<gene>
    <name evidence="10" type="primary">xrtA</name>
    <name evidence="10" type="ORF">ENE75_00650</name>
</gene>
<dbReference type="InterPro" id="IPR019127">
    <property type="entry name" value="Exosortase"/>
</dbReference>
<dbReference type="GO" id="GO:0006508">
    <property type="term" value="P:proteolysis"/>
    <property type="evidence" value="ECO:0007669"/>
    <property type="project" value="UniProtKB-KW"/>
</dbReference>
<dbReference type="NCBIfam" id="TIGR04178">
    <property type="entry name" value="exo_archaeo"/>
    <property type="match status" value="1"/>
</dbReference>
<feature type="transmembrane region" description="Helical" evidence="8">
    <location>
        <begin position="282"/>
        <end position="302"/>
    </location>
</feature>
<dbReference type="NCBIfam" id="TIGR02914">
    <property type="entry name" value="EpsI_fam"/>
    <property type="match status" value="1"/>
</dbReference>
<name>A0A437JZC1_9BURK</name>
<feature type="transmembrane region" description="Helical" evidence="8">
    <location>
        <begin position="62"/>
        <end position="80"/>
    </location>
</feature>
<dbReference type="EC" id="3.4.22.-" evidence="10"/>
<feature type="transmembrane region" description="Helical" evidence="8">
    <location>
        <begin position="177"/>
        <end position="195"/>
    </location>
</feature>
<evidence type="ECO:0000256" key="2">
    <source>
        <dbReference type="ARBA" id="ARBA00022475"/>
    </source>
</evidence>
<dbReference type="AlphaFoldDB" id="A0A437JZC1"/>
<dbReference type="InterPro" id="IPR026392">
    <property type="entry name" value="Exo/Archaeosortase_dom"/>
</dbReference>
<keyword evidence="7 8" id="KW-0472">Membrane</keyword>
<feature type="transmembrane region" description="Helical" evidence="8">
    <location>
        <begin position="86"/>
        <end position="106"/>
    </location>
</feature>
<protein>
    <submittedName>
        <fullName evidence="10">Exosortase A</fullName>
        <ecNumber evidence="10">3.4.22.-</ecNumber>
    </submittedName>
</protein>
<dbReference type="NCBIfam" id="TIGR02602">
    <property type="entry name" value="8TM_EpsH"/>
    <property type="match status" value="1"/>
</dbReference>
<evidence type="ECO:0000256" key="7">
    <source>
        <dbReference type="ARBA" id="ARBA00023136"/>
    </source>
</evidence>
<keyword evidence="4 8" id="KW-0812">Transmembrane</keyword>
<evidence type="ECO:0000256" key="5">
    <source>
        <dbReference type="ARBA" id="ARBA00022801"/>
    </source>
</evidence>
<comment type="caution">
    <text evidence="10">The sequence shown here is derived from an EMBL/GenBank/DDBJ whole genome shotgun (WGS) entry which is preliminary data.</text>
</comment>
<evidence type="ECO:0000256" key="6">
    <source>
        <dbReference type="ARBA" id="ARBA00022989"/>
    </source>
</evidence>
<feature type="transmembrane region" description="Helical" evidence="8">
    <location>
        <begin position="34"/>
        <end position="50"/>
    </location>
</feature>
<accession>A0A437JZC1</accession>
<evidence type="ECO:0000256" key="3">
    <source>
        <dbReference type="ARBA" id="ARBA00022670"/>
    </source>
</evidence>
<keyword evidence="3" id="KW-0645">Protease</keyword>
<dbReference type="Pfam" id="PF11984">
    <property type="entry name" value="DUF3485"/>
    <property type="match status" value="1"/>
</dbReference>
<evidence type="ECO:0000256" key="1">
    <source>
        <dbReference type="ARBA" id="ARBA00004651"/>
    </source>
</evidence>
<dbReference type="InterPro" id="IPR014263">
    <property type="entry name" value="Methanolan_biosynth_EpsI"/>
</dbReference>
<dbReference type="Pfam" id="PF09721">
    <property type="entry name" value="Exosortase_EpsH"/>
    <property type="match status" value="1"/>
</dbReference>